<feature type="region of interest" description="Disordered" evidence="1">
    <location>
        <begin position="27"/>
        <end position="50"/>
    </location>
</feature>
<name>A0A812UAX4_SYMPI</name>
<reference evidence="2" key="1">
    <citation type="submission" date="2021-02" db="EMBL/GenBank/DDBJ databases">
        <authorList>
            <person name="Dougan E. K."/>
            <person name="Rhodes N."/>
            <person name="Thang M."/>
            <person name="Chan C."/>
        </authorList>
    </citation>
    <scope>NUCLEOTIDE SEQUENCE</scope>
</reference>
<dbReference type="Proteomes" id="UP000649617">
    <property type="component" value="Unassembled WGS sequence"/>
</dbReference>
<keyword evidence="3" id="KW-1185">Reference proteome</keyword>
<feature type="non-terminal residue" evidence="2">
    <location>
        <position position="1"/>
    </location>
</feature>
<accession>A0A812UAX4</accession>
<evidence type="ECO:0000313" key="3">
    <source>
        <dbReference type="Proteomes" id="UP000649617"/>
    </source>
</evidence>
<proteinExistence type="predicted"/>
<evidence type="ECO:0000313" key="2">
    <source>
        <dbReference type="EMBL" id="CAE7563967.1"/>
    </source>
</evidence>
<feature type="non-terminal residue" evidence="2">
    <location>
        <position position="50"/>
    </location>
</feature>
<evidence type="ECO:0000256" key="1">
    <source>
        <dbReference type="SAM" id="MobiDB-lite"/>
    </source>
</evidence>
<sequence>SWRGQPSGGGRPQRPGMCRLMTFLRNHKMARMRPKRRREKRRTTARQTRT</sequence>
<protein>
    <submittedName>
        <fullName evidence="2">Uncharacterized protein</fullName>
    </submittedName>
</protein>
<dbReference type="EMBL" id="CAJNIZ010036169">
    <property type="protein sequence ID" value="CAE7563967.1"/>
    <property type="molecule type" value="Genomic_DNA"/>
</dbReference>
<gene>
    <name evidence="2" type="ORF">SPIL2461_LOCUS15109</name>
</gene>
<dbReference type="AlphaFoldDB" id="A0A812UAX4"/>
<organism evidence="2 3">
    <name type="scientific">Symbiodinium pilosum</name>
    <name type="common">Dinoflagellate</name>
    <dbReference type="NCBI Taxonomy" id="2952"/>
    <lineage>
        <taxon>Eukaryota</taxon>
        <taxon>Sar</taxon>
        <taxon>Alveolata</taxon>
        <taxon>Dinophyceae</taxon>
        <taxon>Suessiales</taxon>
        <taxon>Symbiodiniaceae</taxon>
        <taxon>Symbiodinium</taxon>
    </lineage>
</organism>
<comment type="caution">
    <text evidence="2">The sequence shown here is derived from an EMBL/GenBank/DDBJ whole genome shotgun (WGS) entry which is preliminary data.</text>
</comment>